<evidence type="ECO:0000313" key="8">
    <source>
        <dbReference type="Proteomes" id="UP001432062"/>
    </source>
</evidence>
<evidence type="ECO:0000256" key="4">
    <source>
        <dbReference type="ARBA" id="ARBA00022840"/>
    </source>
</evidence>
<keyword evidence="2" id="KW-0813">Transport</keyword>
<evidence type="ECO:0000256" key="3">
    <source>
        <dbReference type="ARBA" id="ARBA00022741"/>
    </source>
</evidence>
<evidence type="ECO:0000259" key="6">
    <source>
        <dbReference type="PROSITE" id="PS50893"/>
    </source>
</evidence>
<evidence type="ECO:0000256" key="1">
    <source>
        <dbReference type="ARBA" id="ARBA00005417"/>
    </source>
</evidence>
<keyword evidence="3" id="KW-0547">Nucleotide-binding</keyword>
<dbReference type="InterPro" id="IPR003439">
    <property type="entry name" value="ABC_transporter-like_ATP-bd"/>
</dbReference>
<reference evidence="7" key="1">
    <citation type="submission" date="2022-10" db="EMBL/GenBank/DDBJ databases">
        <title>The complete genomes of actinobacterial strains from the NBC collection.</title>
        <authorList>
            <person name="Joergensen T.S."/>
            <person name="Alvarez Arevalo M."/>
            <person name="Sterndorff E.B."/>
            <person name="Faurdal D."/>
            <person name="Vuksanovic O."/>
            <person name="Mourched A.-S."/>
            <person name="Charusanti P."/>
            <person name="Shaw S."/>
            <person name="Blin K."/>
            <person name="Weber T."/>
        </authorList>
    </citation>
    <scope>NUCLEOTIDE SEQUENCE</scope>
    <source>
        <strain evidence="7">NBC_01482</strain>
    </source>
</reference>
<keyword evidence="5" id="KW-0029">Amino-acid transport</keyword>
<dbReference type="PROSITE" id="PS00211">
    <property type="entry name" value="ABC_TRANSPORTER_1"/>
    <property type="match status" value="1"/>
</dbReference>
<sequence>MTDTDYALELRSITAGYGTTIVLHDVDLAVAPRSVVALLGPNGAGKSTLLRVASGLLPARSGTVSIGGADLTRARPVRRARAGLCLIPEGRGVFADLTVRENLRLLTPPWRRGSTDDVLDIFPALRAKLDQRAGSLSGGQQQMLALGRAWLADPSVVLLDEVSMGLAPLVVSEIFTAIGELRTTGSAIVLVEQYVDHAMTMADHVVLLSRGTVAFAGPAADIDRGAVLQNYLGIDGGHTDLPALPAGHPPGTAAGRWA</sequence>
<dbReference type="PROSITE" id="PS50893">
    <property type="entry name" value="ABC_TRANSPORTER_2"/>
    <property type="match status" value="1"/>
</dbReference>
<dbReference type="SMART" id="SM00382">
    <property type="entry name" value="AAA"/>
    <property type="match status" value="1"/>
</dbReference>
<evidence type="ECO:0000256" key="2">
    <source>
        <dbReference type="ARBA" id="ARBA00022448"/>
    </source>
</evidence>
<dbReference type="GO" id="GO:0005524">
    <property type="term" value="F:ATP binding"/>
    <property type="evidence" value="ECO:0007669"/>
    <property type="project" value="UniProtKB-KW"/>
</dbReference>
<dbReference type="InterPro" id="IPR003593">
    <property type="entry name" value="AAA+_ATPase"/>
</dbReference>
<dbReference type="EMBL" id="CP109441">
    <property type="protein sequence ID" value="WUV45610.1"/>
    <property type="molecule type" value="Genomic_DNA"/>
</dbReference>
<organism evidence="7 8">
    <name type="scientific">Nocardia vinacea</name>
    <dbReference type="NCBI Taxonomy" id="96468"/>
    <lineage>
        <taxon>Bacteria</taxon>
        <taxon>Bacillati</taxon>
        <taxon>Actinomycetota</taxon>
        <taxon>Actinomycetes</taxon>
        <taxon>Mycobacteriales</taxon>
        <taxon>Nocardiaceae</taxon>
        <taxon>Nocardia</taxon>
    </lineage>
</organism>
<dbReference type="RefSeq" id="WP_329409008.1">
    <property type="nucleotide sequence ID" value="NZ_CP109441.1"/>
</dbReference>
<dbReference type="PANTHER" id="PTHR43820:SF4">
    <property type="entry name" value="HIGH-AFFINITY BRANCHED-CHAIN AMINO ACID TRANSPORT ATP-BINDING PROTEIN LIVF"/>
    <property type="match status" value="1"/>
</dbReference>
<comment type="similarity">
    <text evidence="1">Belongs to the ABC transporter superfamily.</text>
</comment>
<dbReference type="InterPro" id="IPR017871">
    <property type="entry name" value="ABC_transporter-like_CS"/>
</dbReference>
<protein>
    <submittedName>
        <fullName evidence="7">ABC transporter ATP-binding protein</fullName>
    </submittedName>
</protein>
<dbReference type="InterPro" id="IPR027417">
    <property type="entry name" value="P-loop_NTPase"/>
</dbReference>
<dbReference type="SUPFAM" id="SSF52540">
    <property type="entry name" value="P-loop containing nucleoside triphosphate hydrolases"/>
    <property type="match status" value="1"/>
</dbReference>
<dbReference type="PANTHER" id="PTHR43820">
    <property type="entry name" value="HIGH-AFFINITY BRANCHED-CHAIN AMINO ACID TRANSPORT ATP-BINDING PROTEIN LIVF"/>
    <property type="match status" value="1"/>
</dbReference>
<dbReference type="Pfam" id="PF00005">
    <property type="entry name" value="ABC_tran"/>
    <property type="match status" value="1"/>
</dbReference>
<proteinExistence type="inferred from homology"/>
<name>A0ABZ1YTL5_9NOCA</name>
<dbReference type="CDD" id="cd03224">
    <property type="entry name" value="ABC_TM1139_LivF_branched"/>
    <property type="match status" value="1"/>
</dbReference>
<dbReference type="InterPro" id="IPR052156">
    <property type="entry name" value="BCAA_Transport_ATP-bd_LivF"/>
</dbReference>
<keyword evidence="8" id="KW-1185">Reference proteome</keyword>
<accession>A0ABZ1YTL5</accession>
<gene>
    <name evidence="7" type="ORF">OG563_42040</name>
</gene>
<keyword evidence="4 7" id="KW-0067">ATP-binding</keyword>
<evidence type="ECO:0000256" key="5">
    <source>
        <dbReference type="ARBA" id="ARBA00022970"/>
    </source>
</evidence>
<evidence type="ECO:0000313" key="7">
    <source>
        <dbReference type="EMBL" id="WUV45610.1"/>
    </source>
</evidence>
<dbReference type="Proteomes" id="UP001432062">
    <property type="component" value="Chromosome"/>
</dbReference>
<feature type="domain" description="ABC transporter" evidence="6">
    <location>
        <begin position="8"/>
        <end position="235"/>
    </location>
</feature>
<dbReference type="Gene3D" id="3.40.50.300">
    <property type="entry name" value="P-loop containing nucleotide triphosphate hydrolases"/>
    <property type="match status" value="1"/>
</dbReference>